<proteinExistence type="predicted"/>
<protein>
    <submittedName>
        <fullName evidence="1">Laminin subunit alpha-2</fullName>
    </submittedName>
</protein>
<name>A0A0A1XK26_ZEUCU</name>
<reference evidence="1" key="1">
    <citation type="submission" date="2014-11" db="EMBL/GenBank/DDBJ databases">
        <authorList>
            <person name="Geib S."/>
        </authorList>
    </citation>
    <scope>NUCLEOTIDE SEQUENCE</scope>
</reference>
<sequence length="398" mass="46279">MAIRTKDQLAVLLKLIEVNKIGLTRRNLSIRQRIWQVITQKLNEMQGAEKDVEGWKRSYNSWRLNAGKYHEEEKERIIKDVADDDYFIINVTEDDMASDTTYDETATYLDPKDRQLTLLHELVSKQRLLFINTAEDDEPLRQRLWQNIADELNSIPDGVKLPKEEWQKHVDLRQYTVPRGRKRKHFRKPAAKDKNNELDVLETANKTPASYESAYEEYIVEDFPIIDKPCSTTTTEEQHKQKDVHVHDVFAEIDDTDDNTDDIINLLNEHDDSNNASESFPFDIDDVEGDDFLDNAESVNNAAADYDAGKSKRARLTPIVKSFKFSNRIVNAVEQLKDDVKETKDMLKQTTNLLNRMCNIMEERNKKQDETNALLKRNGQILKILVEYKCGMRGKAKK</sequence>
<evidence type="ECO:0000313" key="1">
    <source>
        <dbReference type="EMBL" id="JAD11729.1"/>
    </source>
</evidence>
<gene>
    <name evidence="1" type="primary">LAMA2</name>
    <name evidence="1" type="ORF">g.55631</name>
</gene>
<accession>A0A0A1XK26</accession>
<dbReference type="AlphaFoldDB" id="A0A0A1XK26"/>
<organism evidence="1">
    <name type="scientific">Zeugodacus cucurbitae</name>
    <name type="common">Melon fruit fly</name>
    <name type="synonym">Bactrocera cucurbitae</name>
    <dbReference type="NCBI Taxonomy" id="28588"/>
    <lineage>
        <taxon>Eukaryota</taxon>
        <taxon>Metazoa</taxon>
        <taxon>Ecdysozoa</taxon>
        <taxon>Arthropoda</taxon>
        <taxon>Hexapoda</taxon>
        <taxon>Insecta</taxon>
        <taxon>Pterygota</taxon>
        <taxon>Neoptera</taxon>
        <taxon>Endopterygota</taxon>
        <taxon>Diptera</taxon>
        <taxon>Brachycera</taxon>
        <taxon>Muscomorpha</taxon>
        <taxon>Tephritoidea</taxon>
        <taxon>Tephritidae</taxon>
        <taxon>Zeugodacus</taxon>
        <taxon>Zeugodacus</taxon>
    </lineage>
</organism>
<dbReference type="EMBL" id="GBXI01002563">
    <property type="protein sequence ID" value="JAD11729.1"/>
    <property type="molecule type" value="Transcribed_RNA"/>
</dbReference>
<reference evidence="1" key="2">
    <citation type="journal article" date="2015" name="Gigascience">
        <title>Reconstructing a comprehensive transcriptome assembly of a white-pupal translocated strain of the pest fruit fly Bactrocera cucurbitae.</title>
        <authorList>
            <person name="Sim S.B."/>
            <person name="Calla B."/>
            <person name="Hall B."/>
            <person name="DeRego T."/>
            <person name="Geib S.M."/>
        </authorList>
    </citation>
    <scope>NUCLEOTIDE SEQUENCE</scope>
</reference>